<dbReference type="GO" id="GO:0007165">
    <property type="term" value="P:signal transduction"/>
    <property type="evidence" value="ECO:0007669"/>
    <property type="project" value="TreeGrafter"/>
</dbReference>
<dbReference type="OrthoDB" id="58111at2157"/>
<gene>
    <name evidence="6" type="ORF">DSAG12_02522</name>
</gene>
<keyword evidence="7" id="KW-1185">Reference proteome</keyword>
<dbReference type="EMBL" id="CP042905">
    <property type="protein sequence ID" value="QEE16692.1"/>
    <property type="molecule type" value="Genomic_DNA"/>
</dbReference>
<protein>
    <submittedName>
        <fullName evidence="6">Inositol monophosphatase family protein</fullName>
    </submittedName>
</protein>
<evidence type="ECO:0000313" key="6">
    <source>
        <dbReference type="EMBL" id="QEE16692.1"/>
    </source>
</evidence>
<organism evidence="6 7">
    <name type="scientific">Promethearchaeum syntrophicum</name>
    <dbReference type="NCBI Taxonomy" id="2594042"/>
    <lineage>
        <taxon>Archaea</taxon>
        <taxon>Promethearchaeati</taxon>
        <taxon>Promethearchaeota</taxon>
        <taxon>Promethearchaeia</taxon>
        <taxon>Promethearchaeales</taxon>
        <taxon>Promethearchaeaceae</taxon>
        <taxon>Promethearchaeum</taxon>
    </lineage>
</organism>
<dbReference type="AlphaFoldDB" id="A0A5B9DC48"/>
<feature type="binding site" evidence="5">
    <location>
        <position position="232"/>
    </location>
    <ligand>
        <name>Mg(2+)</name>
        <dbReference type="ChEBI" id="CHEBI:18420"/>
        <label>1</label>
        <note>catalytic</note>
    </ligand>
</feature>
<feature type="binding site" evidence="5">
    <location>
        <position position="101"/>
    </location>
    <ligand>
        <name>Mg(2+)</name>
        <dbReference type="ChEBI" id="CHEBI:18420"/>
        <label>1</label>
        <note>catalytic</note>
    </ligand>
</feature>
<evidence type="ECO:0000256" key="1">
    <source>
        <dbReference type="ARBA" id="ARBA00001946"/>
    </source>
</evidence>
<dbReference type="RefSeq" id="WP_162306708.1">
    <property type="nucleotide sequence ID" value="NZ_CP042905.2"/>
</dbReference>
<evidence type="ECO:0000256" key="3">
    <source>
        <dbReference type="ARBA" id="ARBA00022801"/>
    </source>
</evidence>
<feature type="binding site" evidence="5">
    <location>
        <position position="71"/>
    </location>
    <ligand>
        <name>Mg(2+)</name>
        <dbReference type="ChEBI" id="CHEBI:18420"/>
        <label>1</label>
        <note>catalytic</note>
    </ligand>
</feature>
<comment type="cofactor">
    <cofactor evidence="1 5">
        <name>Mg(2+)</name>
        <dbReference type="ChEBI" id="CHEBI:18420"/>
    </cofactor>
</comment>
<feature type="binding site" evidence="5">
    <location>
        <position position="103"/>
    </location>
    <ligand>
        <name>Mg(2+)</name>
        <dbReference type="ChEBI" id="CHEBI:18420"/>
        <label>1</label>
        <note>catalytic</note>
    </ligand>
</feature>
<proteinExistence type="predicted"/>
<dbReference type="GO" id="GO:0046872">
    <property type="term" value="F:metal ion binding"/>
    <property type="evidence" value="ECO:0007669"/>
    <property type="project" value="UniProtKB-KW"/>
</dbReference>
<evidence type="ECO:0000313" key="7">
    <source>
        <dbReference type="Proteomes" id="UP000321408"/>
    </source>
</evidence>
<dbReference type="Gene3D" id="3.40.190.80">
    <property type="match status" value="1"/>
</dbReference>
<dbReference type="PANTHER" id="PTHR20854">
    <property type="entry name" value="INOSITOL MONOPHOSPHATASE"/>
    <property type="match status" value="1"/>
</dbReference>
<dbReference type="PRINTS" id="PR00377">
    <property type="entry name" value="IMPHPHTASES"/>
</dbReference>
<dbReference type="InterPro" id="IPR000760">
    <property type="entry name" value="Inositol_monophosphatase-like"/>
</dbReference>
<keyword evidence="3" id="KW-0378">Hydrolase</keyword>
<evidence type="ECO:0000256" key="2">
    <source>
        <dbReference type="ARBA" id="ARBA00022723"/>
    </source>
</evidence>
<dbReference type="KEGG" id="psyt:DSAG12_02522"/>
<feature type="binding site" evidence="5">
    <location>
        <position position="104"/>
    </location>
    <ligand>
        <name>Mg(2+)</name>
        <dbReference type="ChEBI" id="CHEBI:18420"/>
        <label>1</label>
        <note>catalytic</note>
    </ligand>
</feature>
<keyword evidence="4 5" id="KW-0460">Magnesium</keyword>
<dbReference type="GO" id="GO:0006020">
    <property type="term" value="P:inositol metabolic process"/>
    <property type="evidence" value="ECO:0007669"/>
    <property type="project" value="TreeGrafter"/>
</dbReference>
<keyword evidence="2 5" id="KW-0479">Metal-binding</keyword>
<dbReference type="Pfam" id="PF00459">
    <property type="entry name" value="Inositol_P"/>
    <property type="match status" value="1"/>
</dbReference>
<dbReference type="Gene3D" id="3.30.540.10">
    <property type="entry name" value="Fructose-1,6-Bisphosphatase, subunit A, domain 1"/>
    <property type="match status" value="1"/>
</dbReference>
<reference evidence="6 7" key="1">
    <citation type="journal article" date="2020" name="Nature">
        <title>Isolation of an archaeon at the prokaryote-eukaryote interface.</title>
        <authorList>
            <person name="Imachi H."/>
            <person name="Nobu M.K."/>
            <person name="Nakahara N."/>
            <person name="Morono Y."/>
            <person name="Ogawara M."/>
            <person name="Takaki Y."/>
            <person name="Takano Y."/>
            <person name="Uematsu K."/>
            <person name="Ikuta T."/>
            <person name="Ito M."/>
            <person name="Matsui Y."/>
            <person name="Miyazaki M."/>
            <person name="Murata K."/>
            <person name="Saito Y."/>
            <person name="Sakai S."/>
            <person name="Song C."/>
            <person name="Tasumi E."/>
            <person name="Yamanaka Y."/>
            <person name="Yamaguchi T."/>
            <person name="Kamagata Y."/>
            <person name="Tamaki H."/>
            <person name="Takai K."/>
        </authorList>
    </citation>
    <scope>NUCLEOTIDE SEQUENCE [LARGE SCALE GENOMIC DNA]</scope>
    <source>
        <strain evidence="6 7">MK-D1</strain>
    </source>
</reference>
<accession>A0A5B9DC48</accession>
<dbReference type="FunFam" id="3.40.190.80:FF:000020">
    <property type="entry name" value="Fructose-1,6-bisphosphatase/inositol-1-monophosphatase"/>
    <property type="match status" value="1"/>
</dbReference>
<reference evidence="6 7" key="2">
    <citation type="journal article" date="2024" name="Int. J. Syst. Evol. Microbiol.">
        <title>Promethearchaeum syntrophicum gen. nov., sp. nov., an anaerobic, obligately syntrophic archaeon, the first isolate of the lineage 'Asgard' archaea, and proposal of the new archaeal phylum Promethearchaeota phyl. nov. and kingdom Promethearchaeati regn. nov.</title>
        <authorList>
            <person name="Imachi H."/>
            <person name="Nobu M.K."/>
            <person name="Kato S."/>
            <person name="Takaki Y."/>
            <person name="Miyazaki M."/>
            <person name="Miyata M."/>
            <person name="Ogawara M."/>
            <person name="Saito Y."/>
            <person name="Sakai S."/>
            <person name="Tahara Y.O."/>
            <person name="Takano Y."/>
            <person name="Tasumi E."/>
            <person name="Uematsu K."/>
            <person name="Yoshimura T."/>
            <person name="Itoh T."/>
            <person name="Ohkuma M."/>
            <person name="Takai K."/>
        </authorList>
    </citation>
    <scope>NUCLEOTIDE SEQUENCE [LARGE SCALE GENOMIC DNA]</scope>
    <source>
        <strain evidence="6 7">MK-D1</strain>
    </source>
</reference>
<sequence length="292" mass="32612">MNYSNKWTDRILLAIQKAYLEVKALIGTKEGNQKHTIGAGGDLTLEIDKRAENLIIQTLESYNEPLVFVSEEIGKFYWDPVAKQRFFKFESKICSDYVIIDPIDGSTNAKRGIPFSCISVAFADGPTLNDIQVGAVFNIGTEDLFIAEKNMGAFLNNKAIQCSQTKKLASSVGGTDIHIRDFCEPKIEEKNIILKYARKVRIMGSSALEICLVADGSLDFYIDFRGISRICDFAAAYLIVKEAGGFIINDKGRAISKSTNKFSIDKRYNLLVGCPGLKVIMKKKLFPDKYNR</sequence>
<dbReference type="PANTHER" id="PTHR20854:SF4">
    <property type="entry name" value="INOSITOL-1-MONOPHOSPHATASE-RELATED"/>
    <property type="match status" value="1"/>
</dbReference>
<dbReference type="GeneID" id="41330506"/>
<dbReference type="Proteomes" id="UP000321408">
    <property type="component" value="Chromosome"/>
</dbReference>
<dbReference type="SUPFAM" id="SSF56655">
    <property type="entry name" value="Carbohydrate phosphatase"/>
    <property type="match status" value="1"/>
</dbReference>
<name>A0A5B9DC48_9ARCH</name>
<dbReference type="GO" id="GO:0008934">
    <property type="term" value="F:inositol monophosphate 1-phosphatase activity"/>
    <property type="evidence" value="ECO:0007669"/>
    <property type="project" value="TreeGrafter"/>
</dbReference>
<evidence type="ECO:0000256" key="4">
    <source>
        <dbReference type="ARBA" id="ARBA00022842"/>
    </source>
</evidence>
<evidence type="ECO:0000256" key="5">
    <source>
        <dbReference type="PIRSR" id="PIRSR600760-2"/>
    </source>
</evidence>